<feature type="domain" description="HTH araC/xylS-type" evidence="4">
    <location>
        <begin position="97"/>
        <end position="196"/>
    </location>
</feature>
<dbReference type="InterPro" id="IPR018060">
    <property type="entry name" value="HTH_AraC"/>
</dbReference>
<dbReference type="AlphaFoldDB" id="A0A2X3IJE9"/>
<keyword evidence="1" id="KW-0805">Transcription regulation</keyword>
<evidence type="ECO:0000256" key="2">
    <source>
        <dbReference type="ARBA" id="ARBA00023125"/>
    </source>
</evidence>
<dbReference type="SMART" id="SM00342">
    <property type="entry name" value="HTH_ARAC"/>
    <property type="match status" value="1"/>
</dbReference>
<dbReference type="PANTHER" id="PTHR43280:SF10">
    <property type="entry name" value="REGULATORY PROTEIN POCR"/>
    <property type="match status" value="1"/>
</dbReference>
<evidence type="ECO:0000313" key="6">
    <source>
        <dbReference type="Proteomes" id="UP000251197"/>
    </source>
</evidence>
<sequence>MCGGRGQHAGHGAVFLGAVRRITHPAPDIDWCRPNGVTDSSDRIVHQRLKALIEHLIDDRAPFQRIAAIYLLLDALVTAGKPVGRVDSAQRDVAMIKKGIEFINQRFDQPLSLAEVAGYIGVSYSWFSRQFKKVSRHNFKEYLTLVRLNKARTLLKDTRFAHHHPLATPAVFQEHKYLIAAFNKYCGFNANGIPKTLRFPGKNAIDSRLASGGGLSLPAT</sequence>
<gene>
    <name evidence="5" type="ORF">NCTC12120_05653</name>
</gene>
<dbReference type="Proteomes" id="UP000251197">
    <property type="component" value="Unassembled WGS sequence"/>
</dbReference>
<evidence type="ECO:0000313" key="5">
    <source>
        <dbReference type="EMBL" id="SQC92458.1"/>
    </source>
</evidence>
<dbReference type="InterPro" id="IPR009057">
    <property type="entry name" value="Homeodomain-like_sf"/>
</dbReference>
<dbReference type="GO" id="GO:0043565">
    <property type="term" value="F:sequence-specific DNA binding"/>
    <property type="evidence" value="ECO:0007669"/>
    <property type="project" value="InterPro"/>
</dbReference>
<dbReference type="PANTHER" id="PTHR43280">
    <property type="entry name" value="ARAC-FAMILY TRANSCRIPTIONAL REGULATOR"/>
    <property type="match status" value="1"/>
</dbReference>
<proteinExistence type="predicted"/>
<dbReference type="SUPFAM" id="SSF46689">
    <property type="entry name" value="Homeodomain-like"/>
    <property type="match status" value="1"/>
</dbReference>
<evidence type="ECO:0000259" key="4">
    <source>
        <dbReference type="PROSITE" id="PS01124"/>
    </source>
</evidence>
<evidence type="ECO:0000256" key="3">
    <source>
        <dbReference type="ARBA" id="ARBA00023163"/>
    </source>
</evidence>
<reference evidence="5 6" key="1">
    <citation type="submission" date="2018-06" db="EMBL/GenBank/DDBJ databases">
        <authorList>
            <consortium name="Pathogen Informatics"/>
            <person name="Doyle S."/>
        </authorList>
    </citation>
    <scope>NUCLEOTIDE SEQUENCE [LARGE SCALE GENOMIC DNA]</scope>
    <source>
        <strain evidence="5 6">NCTC12120</strain>
    </source>
</reference>
<dbReference type="Gene3D" id="1.10.10.60">
    <property type="entry name" value="Homeodomain-like"/>
    <property type="match status" value="1"/>
</dbReference>
<dbReference type="GO" id="GO:0003700">
    <property type="term" value="F:DNA-binding transcription factor activity"/>
    <property type="evidence" value="ECO:0007669"/>
    <property type="project" value="InterPro"/>
</dbReference>
<keyword evidence="2 5" id="KW-0238">DNA-binding</keyword>
<name>A0A2X3IJE9_9ENTR</name>
<dbReference type="PROSITE" id="PS01124">
    <property type="entry name" value="HTH_ARAC_FAMILY_2"/>
    <property type="match status" value="1"/>
</dbReference>
<dbReference type="EMBL" id="UAVU01000009">
    <property type="protein sequence ID" value="SQC92458.1"/>
    <property type="molecule type" value="Genomic_DNA"/>
</dbReference>
<accession>A0A2X3IJE9</accession>
<keyword evidence="3" id="KW-0804">Transcription</keyword>
<protein>
    <submittedName>
        <fullName evidence="5">DNA-binding transcriptional regulator MelR</fullName>
    </submittedName>
</protein>
<evidence type="ECO:0000256" key="1">
    <source>
        <dbReference type="ARBA" id="ARBA00023015"/>
    </source>
</evidence>
<organism evidence="5 6">
    <name type="scientific">Cedecea neteri</name>
    <dbReference type="NCBI Taxonomy" id="158822"/>
    <lineage>
        <taxon>Bacteria</taxon>
        <taxon>Pseudomonadati</taxon>
        <taxon>Pseudomonadota</taxon>
        <taxon>Gammaproteobacteria</taxon>
        <taxon>Enterobacterales</taxon>
        <taxon>Enterobacteriaceae</taxon>
        <taxon>Cedecea</taxon>
    </lineage>
</organism>